<protein>
    <submittedName>
        <fullName evidence="2">Serine/threonine-protein kinase abkC</fullName>
    </submittedName>
</protein>
<keyword evidence="1" id="KW-0472">Membrane</keyword>
<evidence type="ECO:0000313" key="2">
    <source>
        <dbReference type="EMBL" id="WOL04748.1"/>
    </source>
</evidence>
<gene>
    <name evidence="2" type="ORF">Cni_G13470</name>
</gene>
<organism evidence="2 3">
    <name type="scientific">Canna indica</name>
    <name type="common">Indian-shot</name>
    <dbReference type="NCBI Taxonomy" id="4628"/>
    <lineage>
        <taxon>Eukaryota</taxon>
        <taxon>Viridiplantae</taxon>
        <taxon>Streptophyta</taxon>
        <taxon>Embryophyta</taxon>
        <taxon>Tracheophyta</taxon>
        <taxon>Spermatophyta</taxon>
        <taxon>Magnoliopsida</taxon>
        <taxon>Liliopsida</taxon>
        <taxon>Zingiberales</taxon>
        <taxon>Cannaceae</taxon>
        <taxon>Canna</taxon>
    </lineage>
</organism>
<keyword evidence="1" id="KW-1133">Transmembrane helix</keyword>
<accession>A0AAQ3KCM9</accession>
<dbReference type="GO" id="GO:0016301">
    <property type="term" value="F:kinase activity"/>
    <property type="evidence" value="ECO:0007669"/>
    <property type="project" value="UniProtKB-KW"/>
</dbReference>
<evidence type="ECO:0000256" key="1">
    <source>
        <dbReference type="SAM" id="Phobius"/>
    </source>
</evidence>
<dbReference type="Proteomes" id="UP001327560">
    <property type="component" value="Chromosome 4"/>
</dbReference>
<dbReference type="AlphaFoldDB" id="A0AAQ3KCM9"/>
<dbReference type="EMBL" id="CP136893">
    <property type="protein sequence ID" value="WOL04748.1"/>
    <property type="molecule type" value="Genomic_DNA"/>
</dbReference>
<name>A0AAQ3KCM9_9LILI</name>
<evidence type="ECO:0000313" key="3">
    <source>
        <dbReference type="Proteomes" id="UP001327560"/>
    </source>
</evidence>
<keyword evidence="2" id="KW-0418">Kinase</keyword>
<reference evidence="2 3" key="1">
    <citation type="submission" date="2023-10" db="EMBL/GenBank/DDBJ databases">
        <title>Chromosome-scale genome assembly provides insights into flower coloration mechanisms of Canna indica.</title>
        <authorList>
            <person name="Li C."/>
        </authorList>
    </citation>
    <scope>NUCLEOTIDE SEQUENCE [LARGE SCALE GENOMIC DNA]</scope>
    <source>
        <tissue evidence="2">Flower</tissue>
    </source>
</reference>
<sequence>MRKNSPFRKFSVLSARSSMTHHIQVVWKRCTTYSYRGIASSSLSKVAFATSFVVTRSHLVHSILAFVAGKVALSKTTWSHGEYFPSRNELYMRAQESHIFLSLFLLSILEFFILIIRSIYLAILDLAREAAHLSRFIYNIEVLLFLLYN</sequence>
<feature type="transmembrane region" description="Helical" evidence="1">
    <location>
        <begin position="99"/>
        <end position="124"/>
    </location>
</feature>
<keyword evidence="3" id="KW-1185">Reference proteome</keyword>
<proteinExistence type="predicted"/>
<feature type="transmembrane region" description="Helical" evidence="1">
    <location>
        <begin position="130"/>
        <end position="148"/>
    </location>
</feature>
<keyword evidence="2" id="KW-0808">Transferase</keyword>
<keyword evidence="1" id="KW-0812">Transmembrane</keyword>